<keyword evidence="3" id="KW-1003">Cell membrane</keyword>
<feature type="compositionally biased region" description="Basic and acidic residues" evidence="9">
    <location>
        <begin position="31"/>
        <end position="42"/>
    </location>
</feature>
<evidence type="ECO:0000256" key="3">
    <source>
        <dbReference type="ARBA" id="ARBA00022475"/>
    </source>
</evidence>
<sequence length="929" mass="103149">MAGAKRTLGESVTREDRELDRMLGMTAARESSSREASSEGRHGTTSSSSGGYMGRMTQQVFFDDKLQNRAHPPPPVAAPPPPPPYAPAQNAAAYGPTPAEIPSSRGYEMSRTTEQVFFDNKHQHRAPPPAVVPPPPPPAPAEDAAVHAGDDYVHAHHGGYIGPTTTKIFFDGQNRPNCVAPVPVLPAAQVPPKAGNDCAGADRNAAARRSSSRLRNLCRQAQRGAQGSGWDAIREYLASIETAGGKKLVAENVEGRHLATPLHLVCCRDPPPDVVEVLIQASARPVQWPDANGMLPIHAACMYRASAEVVKLLVDAFPESLCKLDDKRRTPLHWATRNMKDRPPDPEVLTLVIRRGLVSQRDSDGRTPIQSFSSQTKKVSVHQRSEVHKAKRCLGCFLDCKPEGTSAYLSAIQGLPSYARDDAVTHPHTKRILNRMIAKRFPTSILFIDLYVYVLLIASFALAVQEFIGRWYLDLLSSENIEDLLSASEIIATGVSGWTIAFMYGGAAYLILRQITQASSLSAARLFKAWFWYPWNWLNIANICLVFSSATVMHKGTGEGEHIRGLLIATGGILWLQLAAFLRTTRLEFAVFVSGAIHIMWILIPFLLFAALVLGAFAQMYYIDATTSPACYGIGDDSDSALTFCYFSEAFLKTFAMFVGGGVEEEAFATSVSVAWLTSAFALLAIILLLTVLIAIVTDSYSKVKSQSEVVFWWHRFNYAFEMNAVLNFLWSRHSLSSEPTEEDDKLRTLFDIIRLEFDSPHDYTVYQARKESQRKWKGPKWFFSDARELKPSWYKRVLLAVIVPSWMLAGFVTVGWLWPPQVREFLFSHDVPEELQLNKTDINGSCHQPESEQRTQGNSNLDVTEGALELKEDFQDLKSSLLRSLERVERSMAEKSDKMKSSLENGMDSVKTEIKDIKAHQVINVSAL</sequence>
<evidence type="ECO:0000256" key="10">
    <source>
        <dbReference type="SAM" id="Phobius"/>
    </source>
</evidence>
<evidence type="ECO:0000256" key="6">
    <source>
        <dbReference type="ARBA" id="ARBA00022837"/>
    </source>
</evidence>
<evidence type="ECO:0008006" key="12">
    <source>
        <dbReference type="Google" id="ProtNLM"/>
    </source>
</evidence>
<keyword evidence="10" id="KW-0472">Membrane</keyword>
<proteinExistence type="predicted"/>
<accession>A0A7S4MNM5</accession>
<keyword evidence="8" id="KW-0407">Ion channel</keyword>
<dbReference type="InterPro" id="IPR002110">
    <property type="entry name" value="Ankyrin_rpt"/>
</dbReference>
<evidence type="ECO:0000313" key="11">
    <source>
        <dbReference type="EMBL" id="CAE2233144.1"/>
    </source>
</evidence>
<dbReference type="GO" id="GO:0005216">
    <property type="term" value="F:monoatomic ion channel activity"/>
    <property type="evidence" value="ECO:0007669"/>
    <property type="project" value="InterPro"/>
</dbReference>
<evidence type="ECO:0000256" key="7">
    <source>
        <dbReference type="ARBA" id="ARBA00023065"/>
    </source>
</evidence>
<keyword evidence="6" id="KW-0106">Calcium</keyword>
<feature type="transmembrane region" description="Helical" evidence="10">
    <location>
        <begin position="589"/>
        <end position="618"/>
    </location>
</feature>
<dbReference type="GO" id="GO:0005886">
    <property type="term" value="C:plasma membrane"/>
    <property type="evidence" value="ECO:0007669"/>
    <property type="project" value="UniProtKB-SubCell"/>
</dbReference>
<dbReference type="SUPFAM" id="SSF48403">
    <property type="entry name" value="Ankyrin repeat"/>
    <property type="match status" value="1"/>
</dbReference>
<keyword evidence="10" id="KW-0812">Transmembrane</keyword>
<keyword evidence="10" id="KW-1133">Transmembrane helix</keyword>
<organism evidence="11">
    <name type="scientific">Odontella aurita</name>
    <dbReference type="NCBI Taxonomy" id="265563"/>
    <lineage>
        <taxon>Eukaryota</taxon>
        <taxon>Sar</taxon>
        <taxon>Stramenopiles</taxon>
        <taxon>Ochrophyta</taxon>
        <taxon>Bacillariophyta</taxon>
        <taxon>Mediophyceae</taxon>
        <taxon>Biddulphiophycidae</taxon>
        <taxon>Eupodiscales</taxon>
        <taxon>Odontellaceae</taxon>
        <taxon>Odontella</taxon>
    </lineage>
</organism>
<feature type="compositionally biased region" description="Basic and acidic residues" evidence="9">
    <location>
        <begin position="12"/>
        <end position="21"/>
    </location>
</feature>
<feature type="transmembrane region" description="Helical" evidence="10">
    <location>
        <begin position="674"/>
        <end position="697"/>
    </location>
</feature>
<evidence type="ECO:0000256" key="1">
    <source>
        <dbReference type="ARBA" id="ARBA00004651"/>
    </source>
</evidence>
<feature type="transmembrane region" description="Helical" evidence="10">
    <location>
        <begin position="445"/>
        <end position="464"/>
    </location>
</feature>
<keyword evidence="7" id="KW-0406">Ion transport</keyword>
<dbReference type="PANTHER" id="PTHR10582">
    <property type="entry name" value="TRANSIENT RECEPTOR POTENTIAL ION CHANNEL PROTEIN"/>
    <property type="match status" value="1"/>
</dbReference>
<dbReference type="GO" id="GO:0098703">
    <property type="term" value="P:calcium ion import across plasma membrane"/>
    <property type="evidence" value="ECO:0007669"/>
    <property type="project" value="TreeGrafter"/>
</dbReference>
<dbReference type="SMART" id="SM00248">
    <property type="entry name" value="ANK"/>
    <property type="match status" value="3"/>
</dbReference>
<feature type="transmembrane region" description="Helical" evidence="10">
    <location>
        <begin position="798"/>
        <end position="819"/>
    </location>
</feature>
<name>A0A7S4MNM5_9STRA</name>
<evidence type="ECO:0000256" key="5">
    <source>
        <dbReference type="ARBA" id="ARBA00022737"/>
    </source>
</evidence>
<feature type="transmembrane region" description="Helical" evidence="10">
    <location>
        <begin position="484"/>
        <end position="512"/>
    </location>
</feature>
<dbReference type="PANTHER" id="PTHR10582:SF2">
    <property type="entry name" value="INACTIVE"/>
    <property type="match status" value="1"/>
</dbReference>
<evidence type="ECO:0000256" key="4">
    <source>
        <dbReference type="ARBA" id="ARBA00022568"/>
    </source>
</evidence>
<evidence type="ECO:0000256" key="8">
    <source>
        <dbReference type="ARBA" id="ARBA00023303"/>
    </source>
</evidence>
<dbReference type="InterPro" id="IPR036770">
    <property type="entry name" value="Ankyrin_rpt-contain_sf"/>
</dbReference>
<feature type="transmembrane region" description="Helical" evidence="10">
    <location>
        <begin position="533"/>
        <end position="553"/>
    </location>
</feature>
<dbReference type="AlphaFoldDB" id="A0A7S4MNM5"/>
<reference evidence="11" key="1">
    <citation type="submission" date="2021-01" db="EMBL/GenBank/DDBJ databases">
        <authorList>
            <person name="Corre E."/>
            <person name="Pelletier E."/>
            <person name="Niang G."/>
            <person name="Scheremetjew M."/>
            <person name="Finn R."/>
            <person name="Kale V."/>
            <person name="Holt S."/>
            <person name="Cochrane G."/>
            <person name="Meng A."/>
            <person name="Brown T."/>
            <person name="Cohen L."/>
        </authorList>
    </citation>
    <scope>NUCLEOTIDE SEQUENCE</scope>
    <source>
        <strain evidence="11">Isolate 1302-5</strain>
    </source>
</reference>
<keyword evidence="2" id="KW-0813">Transport</keyword>
<comment type="subcellular location">
    <subcellularLocation>
        <location evidence="1">Cell membrane</location>
        <topology evidence="1">Multi-pass membrane protein</topology>
    </subcellularLocation>
</comment>
<keyword evidence="5" id="KW-0677">Repeat</keyword>
<dbReference type="Gene3D" id="1.25.40.20">
    <property type="entry name" value="Ankyrin repeat-containing domain"/>
    <property type="match status" value="1"/>
</dbReference>
<dbReference type="Pfam" id="PF12796">
    <property type="entry name" value="Ank_2"/>
    <property type="match status" value="1"/>
</dbReference>
<protein>
    <recommendedName>
        <fullName evidence="12">Ion transport domain-containing protein</fullName>
    </recommendedName>
</protein>
<gene>
    <name evidence="11" type="ORF">OAUR00152_LOCUS12749</name>
</gene>
<feature type="compositionally biased region" description="Pro residues" evidence="9">
    <location>
        <begin position="126"/>
        <end position="140"/>
    </location>
</feature>
<feature type="region of interest" description="Disordered" evidence="9">
    <location>
        <begin position="842"/>
        <end position="861"/>
    </location>
</feature>
<evidence type="ECO:0000256" key="9">
    <source>
        <dbReference type="SAM" id="MobiDB-lite"/>
    </source>
</evidence>
<feature type="compositionally biased region" description="Low complexity" evidence="9">
    <location>
        <begin position="43"/>
        <end position="56"/>
    </location>
</feature>
<feature type="transmembrane region" description="Helical" evidence="10">
    <location>
        <begin position="565"/>
        <end position="582"/>
    </location>
</feature>
<dbReference type="InterPro" id="IPR024862">
    <property type="entry name" value="TRPV"/>
</dbReference>
<feature type="region of interest" description="Disordered" evidence="9">
    <location>
        <begin position="1"/>
        <end position="108"/>
    </location>
</feature>
<evidence type="ECO:0000256" key="2">
    <source>
        <dbReference type="ARBA" id="ARBA00022448"/>
    </source>
</evidence>
<keyword evidence="4" id="KW-0109">Calcium transport</keyword>
<feature type="compositionally biased region" description="Pro residues" evidence="9">
    <location>
        <begin position="71"/>
        <end position="86"/>
    </location>
</feature>
<feature type="region of interest" description="Disordered" evidence="9">
    <location>
        <begin position="122"/>
        <end position="143"/>
    </location>
</feature>
<dbReference type="EMBL" id="HBKQ01018786">
    <property type="protein sequence ID" value="CAE2233144.1"/>
    <property type="molecule type" value="Transcribed_RNA"/>
</dbReference>